<gene>
    <name evidence="5" type="primary">CMT1</name>
    <name evidence="6" type="ORF">TR153382</name>
</gene>
<dbReference type="Pfam" id="PF00145">
    <property type="entry name" value="DNA_methylase"/>
    <property type="match status" value="1"/>
</dbReference>
<dbReference type="GO" id="GO:0005634">
    <property type="term" value="C:nucleus"/>
    <property type="evidence" value="ECO:0007669"/>
    <property type="project" value="TreeGrafter"/>
</dbReference>
<organism evidence="6">
    <name type="scientific">Schistocephalus solidus</name>
    <name type="common">Tapeworm</name>
    <dbReference type="NCBI Taxonomy" id="70667"/>
    <lineage>
        <taxon>Eukaryota</taxon>
        <taxon>Metazoa</taxon>
        <taxon>Spiralia</taxon>
        <taxon>Lophotrochozoa</taxon>
        <taxon>Platyhelminthes</taxon>
        <taxon>Cestoda</taxon>
        <taxon>Eucestoda</taxon>
        <taxon>Diphyllobothriidea</taxon>
        <taxon>Diphyllobothriidae</taxon>
        <taxon>Schistocephalus</taxon>
    </lineage>
</organism>
<keyword evidence="3 4" id="KW-0949">S-adenosyl-L-methionine</keyword>
<evidence type="ECO:0000256" key="3">
    <source>
        <dbReference type="ARBA" id="ARBA00022691"/>
    </source>
</evidence>
<dbReference type="PANTHER" id="PTHR46098">
    <property type="entry name" value="TRNA (CYTOSINE(38)-C(5))-METHYLTRANSFERASE"/>
    <property type="match status" value="1"/>
</dbReference>
<dbReference type="GO" id="GO:0032259">
    <property type="term" value="P:methylation"/>
    <property type="evidence" value="ECO:0007669"/>
    <property type="project" value="UniProtKB-KW"/>
</dbReference>
<dbReference type="EMBL" id="GEEE01013023">
    <property type="protein sequence ID" value="JAP50202.1"/>
    <property type="molecule type" value="Transcribed_RNA"/>
</dbReference>
<keyword evidence="2 4" id="KW-0808">Transferase</keyword>
<dbReference type="SUPFAM" id="SSF53335">
    <property type="entry name" value="S-adenosyl-L-methionine-dependent methyltransferases"/>
    <property type="match status" value="1"/>
</dbReference>
<keyword evidence="1 4" id="KW-0489">Methyltransferase</keyword>
<evidence type="ECO:0000313" key="5">
    <source>
        <dbReference type="EMBL" id="JAP45050.1"/>
    </source>
</evidence>
<dbReference type="InterPro" id="IPR029063">
    <property type="entry name" value="SAM-dependent_MTases_sf"/>
</dbReference>
<name>A0A0X3PPA4_SCHSO</name>
<proteinExistence type="inferred from homology"/>
<dbReference type="InterPro" id="IPR001525">
    <property type="entry name" value="C5_MeTfrase"/>
</dbReference>
<evidence type="ECO:0000256" key="2">
    <source>
        <dbReference type="ARBA" id="ARBA00022679"/>
    </source>
</evidence>
<comment type="similarity">
    <text evidence="4">Belongs to the class I-like SAM-binding methyltransferase superfamily. C5-methyltransferase family.</text>
</comment>
<feature type="active site" evidence="4">
    <location>
        <position position="76"/>
    </location>
</feature>
<dbReference type="AlphaFoldDB" id="A0A0X3PPA4"/>
<evidence type="ECO:0000256" key="1">
    <source>
        <dbReference type="ARBA" id="ARBA00022603"/>
    </source>
</evidence>
<dbReference type="Gene3D" id="3.40.50.150">
    <property type="entry name" value="Vaccinia Virus protein VP39"/>
    <property type="match status" value="1"/>
</dbReference>
<protein>
    <submittedName>
        <fullName evidence="5">DNA (Cytosine-5)-methyltransferase</fullName>
    </submittedName>
</protein>
<dbReference type="EMBL" id="GEEE01018175">
    <property type="protein sequence ID" value="JAP45050.1"/>
    <property type="molecule type" value="Transcribed_RNA"/>
</dbReference>
<reference evidence="6" key="1">
    <citation type="submission" date="2016-01" db="EMBL/GenBank/DDBJ databases">
        <title>Reference transcriptome for the parasite Schistocephalus solidus: insights into the molecular evolution of parasitism.</title>
        <authorList>
            <person name="Hebert F.O."/>
            <person name="Grambauer S."/>
            <person name="Barber I."/>
            <person name="Landry C.R."/>
            <person name="Aubin-Horth N."/>
        </authorList>
    </citation>
    <scope>NUCLEOTIDE SEQUENCE</scope>
</reference>
<evidence type="ECO:0000256" key="4">
    <source>
        <dbReference type="PROSITE-ProRule" id="PRU01016"/>
    </source>
</evidence>
<dbReference type="PROSITE" id="PS51679">
    <property type="entry name" value="SAM_MT_C5"/>
    <property type="match status" value="1"/>
</dbReference>
<dbReference type="InterPro" id="IPR050750">
    <property type="entry name" value="C5-MTase"/>
</dbReference>
<dbReference type="PANTHER" id="PTHR46098:SF1">
    <property type="entry name" value="TRNA (CYTOSINE(38)-C(5))-METHYLTRANSFERASE"/>
    <property type="match status" value="1"/>
</dbReference>
<evidence type="ECO:0000313" key="6">
    <source>
        <dbReference type="EMBL" id="JAP50202.1"/>
    </source>
</evidence>
<accession>A0A0X3PPA4</accession>
<dbReference type="GO" id="GO:0008168">
    <property type="term" value="F:methyltransferase activity"/>
    <property type="evidence" value="ECO:0007669"/>
    <property type="project" value="UniProtKB-KW"/>
</dbReference>
<sequence>MRVLELYSGIGGMHLALSASSLDFEIVKALDINDTANKVYNSIHPGMLAHNRTLESLSESECLGLKADLWTMSPPCQPFTRMGKRRLGEDNRSLSFHRIIALIQTYILFSNKKCPPSCYPFGKR</sequence>